<dbReference type="InterPro" id="IPR009000">
    <property type="entry name" value="Transl_B-barrel_sf"/>
</dbReference>
<dbReference type="InterPro" id="IPR027417">
    <property type="entry name" value="P-loop_NTPase"/>
</dbReference>
<dbReference type="PANTHER" id="PTHR42908">
    <property type="entry name" value="TRANSLATION ELONGATION FACTOR-RELATED"/>
    <property type="match status" value="1"/>
</dbReference>
<dbReference type="SUPFAM" id="SSF52540">
    <property type="entry name" value="P-loop containing nucleoside triphosphate hydrolases"/>
    <property type="match status" value="1"/>
</dbReference>
<dbReference type="Gene3D" id="2.40.30.10">
    <property type="entry name" value="Translation factors"/>
    <property type="match status" value="1"/>
</dbReference>
<proteinExistence type="predicted"/>
<dbReference type="EMBL" id="OZ023708">
    <property type="protein sequence ID" value="CAK9879955.1"/>
    <property type="molecule type" value="Genomic_DNA"/>
</dbReference>
<evidence type="ECO:0000256" key="2">
    <source>
        <dbReference type="ARBA" id="ARBA00022768"/>
    </source>
</evidence>
<keyword evidence="1" id="KW-0963">Cytoplasm</keyword>
<evidence type="ECO:0000256" key="1">
    <source>
        <dbReference type="ARBA" id="ARBA00022490"/>
    </source>
</evidence>
<dbReference type="PANTHER" id="PTHR42908:SF10">
    <property type="entry name" value="EUKARYOTIC TRANSLATION ELONGATION FACTOR 2"/>
    <property type="match status" value="1"/>
</dbReference>
<evidence type="ECO:0000313" key="5">
    <source>
        <dbReference type="Proteomes" id="UP001497522"/>
    </source>
</evidence>
<dbReference type="Proteomes" id="UP001497522">
    <property type="component" value="Chromosome 7"/>
</dbReference>
<evidence type="ECO:0000256" key="3">
    <source>
        <dbReference type="ARBA" id="ARBA00022917"/>
    </source>
</evidence>
<reference evidence="4" key="1">
    <citation type="submission" date="2024-03" db="EMBL/GenBank/DDBJ databases">
        <authorList>
            <consortium name="ELIXIR-Norway"/>
            <consortium name="Elixir Norway"/>
        </authorList>
    </citation>
    <scope>NUCLEOTIDE SEQUENCE</scope>
</reference>
<keyword evidence="5" id="KW-1185">Reference proteome</keyword>
<dbReference type="Gene3D" id="3.90.1430.10">
    <property type="entry name" value="Yeast translation eEF2 (G' domain)"/>
    <property type="match status" value="1"/>
</dbReference>
<sequence>MDRCFLELKVEGEEAYQTFQCVIEIIMAAYEDPLLGDVQVYPENGTVAFSAGGENYYNPAIKKWTNKSTGSPTCQRGFVQFVYNRIKQIINVCMNDQKDKLWLMMAKLGCSLKGEEKDLMSKVLMKRAMQSWLPASSALLEMMIYHLPSPATAQKYRVENLYEGPMDDQYATAIRNSDPEGPLMLYVSKMFPASDKG</sequence>
<keyword evidence="2" id="KW-0251">Elongation factor</keyword>
<accession>A0ABP1BUF8</accession>
<keyword evidence="3" id="KW-0648">Protein biosynthesis</keyword>
<gene>
    <name evidence="4" type="ORF">CSSPJE1EN2_LOCUS21444</name>
</gene>
<organism evidence="4 5">
    <name type="scientific">Sphagnum jensenii</name>
    <dbReference type="NCBI Taxonomy" id="128206"/>
    <lineage>
        <taxon>Eukaryota</taxon>
        <taxon>Viridiplantae</taxon>
        <taxon>Streptophyta</taxon>
        <taxon>Embryophyta</taxon>
        <taxon>Bryophyta</taxon>
        <taxon>Sphagnophytina</taxon>
        <taxon>Sphagnopsida</taxon>
        <taxon>Sphagnales</taxon>
        <taxon>Sphagnaceae</taxon>
        <taxon>Sphagnum</taxon>
    </lineage>
</organism>
<name>A0ABP1BUF8_9BRYO</name>
<evidence type="ECO:0000313" key="4">
    <source>
        <dbReference type="EMBL" id="CAK9879955.1"/>
    </source>
</evidence>
<protein>
    <submittedName>
        <fullName evidence="4">Uncharacterized protein</fullName>
    </submittedName>
</protein>
<dbReference type="SUPFAM" id="SSF50447">
    <property type="entry name" value="Translation proteins"/>
    <property type="match status" value="1"/>
</dbReference>